<dbReference type="SUPFAM" id="SSF101999">
    <property type="entry name" value="Trimeric adhesin"/>
    <property type="match status" value="2"/>
</dbReference>
<gene>
    <name evidence="15" type="ORF">BKL49_07230</name>
</gene>
<keyword evidence="8" id="KW-0653">Protein transport</keyword>
<feature type="region of interest" description="Disordered" evidence="11">
    <location>
        <begin position="2849"/>
        <end position="2868"/>
    </location>
</feature>
<keyword evidence="5" id="KW-1134">Transmembrane beta strand</keyword>
<name>A0A1V3JNZ0_9PAST</name>
<feature type="compositionally biased region" description="Polar residues" evidence="11">
    <location>
        <begin position="2853"/>
        <end position="2868"/>
    </location>
</feature>
<organism evidence="15 16">
    <name type="scientific">Rodentibacter myodis</name>
    <dbReference type="NCBI Taxonomy" id="1907939"/>
    <lineage>
        <taxon>Bacteria</taxon>
        <taxon>Pseudomonadati</taxon>
        <taxon>Pseudomonadota</taxon>
        <taxon>Gammaproteobacteria</taxon>
        <taxon>Pasteurellales</taxon>
        <taxon>Pasteurellaceae</taxon>
        <taxon>Rodentibacter</taxon>
    </lineage>
</organism>
<proteinExistence type="inferred from homology"/>
<dbReference type="GO" id="GO:0015031">
    <property type="term" value="P:protein transport"/>
    <property type="evidence" value="ECO:0007669"/>
    <property type="project" value="UniProtKB-KW"/>
</dbReference>
<dbReference type="RefSeq" id="WP_077424032.1">
    <property type="nucleotide sequence ID" value="NZ_MLHQ01000016.1"/>
</dbReference>
<dbReference type="InterPro" id="IPR005594">
    <property type="entry name" value="YadA_C"/>
</dbReference>
<feature type="domain" description="Trimeric autotransporter adhesin YadA-like stalk" evidence="13">
    <location>
        <begin position="2083"/>
        <end position="2123"/>
    </location>
</feature>
<dbReference type="Gene3D" id="3.30.1300.30">
    <property type="entry name" value="GSPII I/J protein-like"/>
    <property type="match status" value="1"/>
</dbReference>
<keyword evidence="6" id="KW-0812">Transmembrane</keyword>
<evidence type="ECO:0008006" key="17">
    <source>
        <dbReference type="Google" id="ProtNLM"/>
    </source>
</evidence>
<feature type="domain" description="Trimeric autotransporter adhesin YadA-like stalk" evidence="13">
    <location>
        <begin position="1472"/>
        <end position="1511"/>
    </location>
</feature>
<evidence type="ECO:0000256" key="2">
    <source>
        <dbReference type="ARBA" id="ARBA00004442"/>
    </source>
</evidence>
<evidence type="ECO:0000256" key="6">
    <source>
        <dbReference type="ARBA" id="ARBA00022692"/>
    </source>
</evidence>
<keyword evidence="16" id="KW-1185">Reference proteome</keyword>
<evidence type="ECO:0000256" key="4">
    <source>
        <dbReference type="ARBA" id="ARBA00022448"/>
    </source>
</evidence>
<feature type="domain" description="Trimeric autotransporter adhesin YadA-like stalk" evidence="13">
    <location>
        <begin position="3216"/>
        <end position="3250"/>
    </location>
</feature>
<dbReference type="InterPro" id="IPR045584">
    <property type="entry name" value="Pilin-like"/>
</dbReference>
<feature type="domain" description="Trimeric autotransporter adhesin YadA-like stalk" evidence="13">
    <location>
        <begin position="194"/>
        <end position="229"/>
    </location>
</feature>
<feature type="domain" description="ESPR" evidence="14">
    <location>
        <begin position="1"/>
        <end position="39"/>
    </location>
</feature>
<dbReference type="InterPro" id="IPR008635">
    <property type="entry name" value="Coiled_stalk_dom"/>
</dbReference>
<evidence type="ECO:0000256" key="8">
    <source>
        <dbReference type="ARBA" id="ARBA00022927"/>
    </source>
</evidence>
<evidence type="ECO:0000256" key="7">
    <source>
        <dbReference type="ARBA" id="ARBA00022729"/>
    </source>
</evidence>
<keyword evidence="9" id="KW-0472">Membrane</keyword>
<evidence type="ECO:0000259" key="13">
    <source>
        <dbReference type="Pfam" id="PF05662"/>
    </source>
</evidence>
<dbReference type="InterPro" id="IPR024973">
    <property type="entry name" value="ESPR"/>
</dbReference>
<dbReference type="Gene3D" id="2.150.10.10">
    <property type="entry name" value="Serralysin-like metalloprotease, C-terminal"/>
    <property type="match status" value="2"/>
</dbReference>
<reference evidence="15 16" key="1">
    <citation type="submission" date="2016-10" db="EMBL/GenBank/DDBJ databases">
        <title>Rodentibacter gen. nov. and new species.</title>
        <authorList>
            <person name="Christensen H."/>
        </authorList>
    </citation>
    <scope>NUCLEOTIDE SEQUENCE [LARGE SCALE GENOMIC DNA]</scope>
    <source>
        <strain evidence="15 16">Ac151</strain>
    </source>
</reference>
<dbReference type="SUPFAM" id="SSF54523">
    <property type="entry name" value="Pili subunits"/>
    <property type="match status" value="1"/>
</dbReference>
<dbReference type="Gene3D" id="2.20.70.140">
    <property type="match status" value="8"/>
</dbReference>
<dbReference type="Pfam" id="PF13018">
    <property type="entry name" value="ESPR"/>
    <property type="match status" value="1"/>
</dbReference>
<comment type="subcellular location">
    <subcellularLocation>
        <location evidence="2">Cell outer membrane</location>
    </subcellularLocation>
    <subcellularLocation>
        <location evidence="1">Cell surface</location>
    </subcellularLocation>
</comment>
<evidence type="ECO:0000259" key="14">
    <source>
        <dbReference type="Pfam" id="PF13018"/>
    </source>
</evidence>
<dbReference type="Proteomes" id="UP000188602">
    <property type="component" value="Unassembled WGS sequence"/>
</dbReference>
<keyword evidence="10" id="KW-0998">Cell outer membrane</keyword>
<dbReference type="Pfam" id="PF03895">
    <property type="entry name" value="YadA_anchor"/>
    <property type="match status" value="1"/>
</dbReference>
<feature type="domain" description="Trimeric autotransporter adhesin YadA-like stalk" evidence="13">
    <location>
        <begin position="847"/>
        <end position="884"/>
    </location>
</feature>
<evidence type="ECO:0000313" key="16">
    <source>
        <dbReference type="Proteomes" id="UP000188602"/>
    </source>
</evidence>
<keyword evidence="4" id="KW-0813">Transport</keyword>
<evidence type="ECO:0000256" key="11">
    <source>
        <dbReference type="SAM" id="MobiDB-lite"/>
    </source>
</evidence>
<feature type="domain" description="Trimeric autotransporter adhesin YadA-like stalk" evidence="13">
    <location>
        <begin position="2754"/>
        <end position="2794"/>
    </location>
</feature>
<dbReference type="Gene3D" id="6.10.250.2040">
    <property type="match status" value="2"/>
</dbReference>
<comment type="caution">
    <text evidence="15">The sequence shown here is derived from an EMBL/GenBank/DDBJ whole genome shotgun (WGS) entry which is preliminary data.</text>
</comment>
<dbReference type="STRING" id="1907939.BKL49_07230"/>
<protein>
    <recommendedName>
        <fullName evidence="17">Autotransporter domain-containing protein</fullName>
    </recommendedName>
</protein>
<evidence type="ECO:0000256" key="9">
    <source>
        <dbReference type="ARBA" id="ARBA00023136"/>
    </source>
</evidence>
<feature type="domain" description="Trimeric autotransporter adhesin YadA-like stalk" evidence="13">
    <location>
        <begin position="2945"/>
        <end position="2981"/>
    </location>
</feature>
<dbReference type="InterPro" id="IPR011049">
    <property type="entry name" value="Serralysin-like_metalloprot_C"/>
</dbReference>
<evidence type="ECO:0000256" key="3">
    <source>
        <dbReference type="ARBA" id="ARBA00005848"/>
    </source>
</evidence>
<feature type="domain" description="Trimeric autotransporter adhesin YadA-like C-terminal membrane anchor" evidence="12">
    <location>
        <begin position="3269"/>
        <end position="3329"/>
    </location>
</feature>
<dbReference type="PANTHER" id="PTHR24637">
    <property type="entry name" value="COLLAGEN"/>
    <property type="match status" value="1"/>
</dbReference>
<evidence type="ECO:0000313" key="15">
    <source>
        <dbReference type="EMBL" id="OOF58536.1"/>
    </source>
</evidence>
<feature type="domain" description="Trimeric autotransporter adhesin YadA-like stalk" evidence="13">
    <location>
        <begin position="1217"/>
        <end position="1254"/>
    </location>
</feature>
<feature type="domain" description="Trimeric autotransporter adhesin YadA-like stalk" evidence="13">
    <location>
        <begin position="311"/>
        <end position="350"/>
    </location>
</feature>
<dbReference type="GO" id="GO:0009986">
    <property type="term" value="C:cell surface"/>
    <property type="evidence" value="ECO:0007669"/>
    <property type="project" value="UniProtKB-SubCell"/>
</dbReference>
<evidence type="ECO:0000256" key="1">
    <source>
        <dbReference type="ARBA" id="ARBA00004241"/>
    </source>
</evidence>
<accession>A0A1V3JNZ0</accession>
<evidence type="ECO:0000256" key="10">
    <source>
        <dbReference type="ARBA" id="ARBA00023237"/>
    </source>
</evidence>
<feature type="domain" description="Trimeric autotransporter adhesin YadA-like stalk" evidence="13">
    <location>
        <begin position="473"/>
        <end position="510"/>
    </location>
</feature>
<evidence type="ECO:0000259" key="12">
    <source>
        <dbReference type="Pfam" id="PF03895"/>
    </source>
</evidence>
<dbReference type="GO" id="GO:0009279">
    <property type="term" value="C:cell outer membrane"/>
    <property type="evidence" value="ECO:0007669"/>
    <property type="project" value="UniProtKB-SubCell"/>
</dbReference>
<dbReference type="OrthoDB" id="5663068at2"/>
<sequence length="3329" mass="339999">MNKIFKVIWNHSLSTWVAVSELAKGYVKSSASSSAAKQAQIGYKDQGSFKLSKVAVSLMVLTLSSTALARTQIGSSYDKGNYGTIVIGETGDRPGYSLGASAGIGTGDFTAATRHSIAIGGGANINGHAPSSIAFGYNTVASRADSVAIGSNSQTGKTNLDNASSLPNSTYKFAAAPNANTPVFSVGGSSVKRQIQNVAAGSITSTSTDAINGSQLYAVWQELGNVSGGGITGTIFNLTTSKSGTGNVENTSVSGIEKGNTVTIDASNNINITQNGSTVSIATSDRPNFTSVETGNLTVRPNGNVNFGGNRLTNVSNGTAPTDAVNLQQLNAAKTEVQAGNNVNVTKASGVNGTVYTVNADKATVSNGSDKVKVTSTSGANDTTNYSVDLSDDAKAQLAKEESVNSTSSNVIVTEDGKNNTGGKNYSIALNNTLDLTNAGSVKTGDTVLNNTGLTITGGPSVTQGGINAGNKKITNVDNGTLSSTSKEAVNGSQLYAANQNITNVSNEVAKGWNLTTAKTGTGNAVSSSTANVKMGNLVTVTAGDNINITQAGKNITIATSSTPNFSSVDTGGLTVRPNGQVNFGGNVLQNIGAPVNNNDAVNKKYVDDGRTTVGSTDKSVTVTSSGNNPKNYDLSVNMSKVANDVKLKYSGDNNTTGENALSERVNFKGSDYITTNASNGQVVFDLTQNVKDKINNLNTSSAVATEVKAGKNVNVTNEKATDGRTVYTVNANTSSVSNGSEQVVVNGTHNATTGVTDYSVDLSDTAKNQLKKEESVSAGDSNVNVTLNASRNSTNGTDYIVTLNKDVNLTKDGSLTIGNTTLNDNGLTITKGPSVTKDGINAGDKKITNVSNGMISADSKDAVNGSQLYATNQNITNVSNEVAKGWNLTTSNVGTGAVSGSSVNKVSMGDTVTIEAGDNINITQAAGKISIATSKTPNFTNVTTNGLMVTPNAVVNFGGNVLTNVGAPTNNTDAVNKQYVDAGRTTVNSTDGSVTVNSTGTNPTNYDLAVNMTKVANDVTLKYSADNGNGSNKLADPVKFKGSDYVKTTAKDGEVTFDLSDNAKNKINNAMQNFTVGADKANTATGLNITNGGRFDIVGSENNYIETAVSGNNITVGLNSTAVDSIQKAQKGFGLKAQDGANVTHQLGEAIEVIGGNSNVNTTIADGKVKVNLNNTLDLTRDGGITIGNSTLNDNGLTINNGPSVTKDGVNAGDKKVTNVTNGTLSIDSKDAVNGSQLYATNQNVTNISNEVAKGWNITTSKSGSGHVEGTNVTNVKMGDTVTIDAGNNINITQTNGTISISTSDTPVFGNITVGKNGKDGLIGLNGKDGKSANITVSDGQTTVNPKDKGQNITRIVYNTTDAQGNTVTREVATMDDGLKFKGDNDTIINRTLGSQLNITGGANSSTLTENNIGVVGDVGGNLALKLNKDLNLTSNGSLVIGNATLNGGGLTLVDGPSVTKDGINAGSKPITNVSNGTNATDAVNIQQLNASTAAVKTEVKQGNNVVITNTTATDGHTIYTVNANASSVSNGSDDVVVNGTYNATTGVMDYSVDLSEKAKKQIAKEESVSAGSDLVSITANSTKNSTGGNDFIVNINAQKVVESAQLPVVYTNVNGDKLVKVGDKFYKAGDVTNGTPNSGATAVNNGDVIASLNNGDNSTNTPMNLGNLKGNLGNVTNSSTGNPADANKYDNVKNNAATVGDVLNAGWNLQDNGQAVDFVTHGNTVNFNNGTGVSVKADYNSTTGATNITFNTTNSYVDEKGNLTNEPTNIVKFVGSNSTAPVLITHVASGVDTPNTNGTTWFDKFANVSGDALNNVVNVGDLKNAVNSSVGSIGFNLTSKAVTGTNGDSKVAENLAADDKRLTNNDTFTLDAGNNIAIKQVKDGYEIATTENATFTNITVGKDGKDGTIGVNGANGTGIVLNGKDGSIGLTGPKGADGKNGASANISVANGSTTVNPKDNGQNITRIVYNTTDANGTTVIREVATLDDGLKFKGDNDTVINRTLGSQLNITGGAKEANLTDNNIGVIGNTNGDLVLKLNKDINLTNNGSLAIGNSTLTDGGLNIIGGPSITIGGIDAGNKKITNVADGNVSSGSKDAINGGQLYSAITNSGFNLATNGNATGVTDKRINNNETFNLNEGKNIVVKQIENGYEISTGNNLVIGEKGQNGQNGQPGKDGIDGSIGVNGKDGSAVVINGKDGSIGLNGKDGANGLTIKGGQGPAGVNGKDGETVTRIEYVDSNNATHKVATLDDGLKFKGDSGEVINKKLNETLNITGGANGSLTDNNIGVVNENGNLTVKLAENITLGNNGSLTIGNVTVNKDGLNAGNTMITNVKGNLDNVTNDTKSNPDTASNKYQNITKNAATVGDVLNAGWNLQNNGQAVDFVTHGNSVNFNNGTGVSVKATYDNVTGTTNITFSTTNSYVDNNGNLTNEPTNKVKFVGGNVSAPVLITNVDSGVLPNGTTVPANQTFNSVLNNLTGDALNNVVNVGDLKNATKDITNTTLSAVGFSLKSAKVDGTTGIVEEASGLTDEDKRLTNNETFSLNAGNNIVIKQITNGYEIATSNNVTIGKDGKDGVDGKLGVNGKDGASVVLHGKDGSIGLTGPRGADGKDGASVNITVANGTGTLDSADKGGKGIERLVYNTTNTDGSVITREIATKDDGLKFKGDKGQEVVKKLGETLNITGGSTGTLTDNNIGVVNENGNLTVKLAENITLGNNGSVNIGNTTVNNDGLTIKGGPSITVGGIDAGGKTITNVGNGTNATDAVNLSQLNASAAAAKTEVTAGKNVNVTSDTATDGHTIYTVNAEKSVVTGSDSITVTPSDDRANFTTTYKVELSQSMKDQIAKEESVTAGDSNVKVTPNGTNASGGKDFAVSLNKDLNLTSNGSVTLGNTTLKDGNLAIGNTTLKDGNLTMGNTSITNEGVTIKDGPTITNEKIDAANITISNVGNGDISPTSKDAINGSQLYNSGFNLTTNGQDVATDKRINYNETFVLNQGNNIVVKQIDNGYEIATAENATFTNVTVGKDGKDGVDGTIGVNGKDGASVVINGKDGSIDLTGPKGADGQDGASATVQVVNGAKGLDGNDGKDGESKTRIEYVKKDGNKEQVATLNDGLEFMGDTGTVSQQKLNTRVNVVGGQADESKLSSAPNIGVVSDGKGTLTVKLAKDIDLGQDGSLNIGNTTVNNNGLTIKGSDPQGRDTVSVTDNGISAGNKVISNVAPGVKPTDAVNKGQLDQVRGDIYNVNNRVDDLDKRVRGIGANAAAAASLPQVYIPGKSMVAAAAGGYSGASAIAVGYSRASDNGKVILKLTGTANSAGHYSGGVGVGYQW</sequence>
<evidence type="ECO:0000256" key="5">
    <source>
        <dbReference type="ARBA" id="ARBA00022452"/>
    </source>
</evidence>
<dbReference type="EMBL" id="MLHQ01000016">
    <property type="protein sequence ID" value="OOF58536.1"/>
    <property type="molecule type" value="Genomic_DNA"/>
</dbReference>
<dbReference type="SUPFAM" id="SSF101967">
    <property type="entry name" value="Adhesin YadA, collagen-binding domain"/>
    <property type="match status" value="6"/>
</dbReference>
<keyword evidence="7" id="KW-0732">Signal</keyword>
<dbReference type="Gene3D" id="1.20.5.170">
    <property type="match status" value="5"/>
</dbReference>
<dbReference type="Pfam" id="PF05662">
    <property type="entry name" value="YadA_stalk"/>
    <property type="match status" value="10"/>
</dbReference>
<comment type="similarity">
    <text evidence="3">Belongs to the autotransporter-2 (AT-2) (TC 1.B.40) family.</text>
</comment>